<reference evidence="2" key="1">
    <citation type="journal article" date="2019" name="Int. J. Syst. Evol. Microbiol.">
        <title>The Global Catalogue of Microorganisms (GCM) 10K type strain sequencing project: providing services to taxonomists for standard genome sequencing and annotation.</title>
        <authorList>
            <consortium name="The Broad Institute Genomics Platform"/>
            <consortium name="The Broad Institute Genome Sequencing Center for Infectious Disease"/>
            <person name="Wu L."/>
            <person name="Ma J."/>
        </authorList>
    </citation>
    <scope>NUCLEOTIDE SEQUENCE [LARGE SCALE GENOMIC DNA]</scope>
    <source>
        <strain evidence="2">CGMCC 1.12477</strain>
    </source>
</reference>
<accession>A0ABW4TJJ9</accession>
<protein>
    <recommendedName>
        <fullName evidence="3">MmcQ/YjbR family DNA-binding protein</fullName>
    </recommendedName>
</protein>
<evidence type="ECO:0000313" key="1">
    <source>
        <dbReference type="EMBL" id="MFD1945864.1"/>
    </source>
</evidence>
<sequence length="101" mass="11233">MDLDDVAAHAESLTGVKRKGHPGRVAWYVDNRLVARQEDERFLLVRSDFDAREQLVADHPGTFSVAPPLEAHMKVLADLELGDADAIRGAITAAWELQRRS</sequence>
<gene>
    <name evidence="1" type="ORF">ACFSDE_03595</name>
</gene>
<comment type="caution">
    <text evidence="1">The sequence shown here is derived from an EMBL/GenBank/DDBJ whole genome shotgun (WGS) entry which is preliminary data.</text>
</comment>
<evidence type="ECO:0008006" key="3">
    <source>
        <dbReference type="Google" id="ProtNLM"/>
    </source>
</evidence>
<proteinExistence type="predicted"/>
<name>A0ABW4TJJ9_9ACTN</name>
<dbReference type="Proteomes" id="UP001597351">
    <property type="component" value="Unassembled WGS sequence"/>
</dbReference>
<dbReference type="RefSeq" id="WP_343915225.1">
    <property type="nucleotide sequence ID" value="NZ_BAAAJT010000002.1"/>
</dbReference>
<organism evidence="1 2">
    <name type="scientific">Nocardioides aestuarii</name>
    <dbReference type="NCBI Taxonomy" id="252231"/>
    <lineage>
        <taxon>Bacteria</taxon>
        <taxon>Bacillati</taxon>
        <taxon>Actinomycetota</taxon>
        <taxon>Actinomycetes</taxon>
        <taxon>Propionibacteriales</taxon>
        <taxon>Nocardioidaceae</taxon>
        <taxon>Nocardioides</taxon>
    </lineage>
</organism>
<keyword evidence="2" id="KW-1185">Reference proteome</keyword>
<dbReference type="EMBL" id="JBHUGD010000001">
    <property type="protein sequence ID" value="MFD1945864.1"/>
    <property type="molecule type" value="Genomic_DNA"/>
</dbReference>
<evidence type="ECO:0000313" key="2">
    <source>
        <dbReference type="Proteomes" id="UP001597351"/>
    </source>
</evidence>